<sequence>MTDAPRTGPGMVWRLLVAAGVAGLAVLGVATLAALECWLTYGRGVGRVALHAALLIAAGAAFGHAFRLRRAGEARRATLLLGLLAALALPYAALLGAAAYLFAFAGERF</sequence>
<reference evidence="2 3" key="1">
    <citation type="submission" date="2021-03" db="EMBL/GenBank/DDBJ databases">
        <authorList>
            <person name="So Y."/>
        </authorList>
    </citation>
    <scope>NUCLEOTIDE SEQUENCE [LARGE SCALE GENOMIC DNA]</scope>
    <source>
        <strain evidence="2 3">PWR1</strain>
    </source>
</reference>
<keyword evidence="1" id="KW-0472">Membrane</keyword>
<dbReference type="EMBL" id="JAGIYZ010000011">
    <property type="protein sequence ID" value="MBP0464812.1"/>
    <property type="molecule type" value="Genomic_DNA"/>
</dbReference>
<keyword evidence="3" id="KW-1185">Reference proteome</keyword>
<evidence type="ECO:0000313" key="2">
    <source>
        <dbReference type="EMBL" id="MBP0464812.1"/>
    </source>
</evidence>
<keyword evidence="1" id="KW-1133">Transmembrane helix</keyword>
<organism evidence="2 3">
    <name type="scientific">Roseomonas nitratireducens</name>
    <dbReference type="NCBI Taxonomy" id="2820810"/>
    <lineage>
        <taxon>Bacteria</taxon>
        <taxon>Pseudomonadati</taxon>
        <taxon>Pseudomonadota</taxon>
        <taxon>Alphaproteobacteria</taxon>
        <taxon>Acetobacterales</taxon>
        <taxon>Roseomonadaceae</taxon>
        <taxon>Roseomonas</taxon>
    </lineage>
</organism>
<keyword evidence="1" id="KW-0812">Transmembrane</keyword>
<protein>
    <submittedName>
        <fullName evidence="2">Uncharacterized protein</fullName>
    </submittedName>
</protein>
<feature type="transmembrane region" description="Helical" evidence="1">
    <location>
        <begin position="47"/>
        <end position="66"/>
    </location>
</feature>
<dbReference type="RefSeq" id="WP_209352201.1">
    <property type="nucleotide sequence ID" value="NZ_JAGIYZ010000011.1"/>
</dbReference>
<proteinExistence type="predicted"/>
<dbReference type="Proteomes" id="UP000680815">
    <property type="component" value="Unassembled WGS sequence"/>
</dbReference>
<name>A0ABS4AU28_9PROT</name>
<comment type="caution">
    <text evidence="2">The sequence shown here is derived from an EMBL/GenBank/DDBJ whole genome shotgun (WGS) entry which is preliminary data.</text>
</comment>
<feature type="transmembrane region" description="Helical" evidence="1">
    <location>
        <begin position="12"/>
        <end position="35"/>
    </location>
</feature>
<feature type="transmembrane region" description="Helical" evidence="1">
    <location>
        <begin position="78"/>
        <end position="103"/>
    </location>
</feature>
<accession>A0ABS4AU28</accession>
<evidence type="ECO:0000313" key="3">
    <source>
        <dbReference type="Proteomes" id="UP000680815"/>
    </source>
</evidence>
<evidence type="ECO:0000256" key="1">
    <source>
        <dbReference type="SAM" id="Phobius"/>
    </source>
</evidence>
<gene>
    <name evidence="2" type="ORF">J5Y09_12900</name>
</gene>